<sequence>MSVALTFGSFGDIVSLVQVATSLVRALTSTAGASESYQGLVLDVTRLLDVLPQLDRAVSNDPANDQRERILSNADLSAWVTQCRLSLGRILRRVSYYQSLIETRDAGRASWRTTWLKVGWMLFKHAEIEQYRAELRDHNAKLGTILATMNGDCLRIVRHAVVRAGNDTEDISSQTAAINCNVILALQLLQSIDGRMTIPDELGHPWNTEHAQGFEDVYGRKFIIPRELCFSMEMFRDIASWILRPRGKYYSECTYIWPYYQNKEVGSTDWLMLQDYLEAHGDTIITMSILVYIIFDSIDGPSGSVVSSTSQTSIGRISPVACVERRLRWRIRGNGRIEIGL</sequence>
<dbReference type="Proteomes" id="UP001497453">
    <property type="component" value="Chromosome 9"/>
</dbReference>
<protein>
    <recommendedName>
        <fullName evidence="3">NACHT-NTPase and P-loop NTPases N-terminal domain-containing protein</fullName>
    </recommendedName>
</protein>
<name>A0ABP1ECR3_9APHY</name>
<evidence type="ECO:0000313" key="1">
    <source>
        <dbReference type="EMBL" id="CAL1716982.1"/>
    </source>
</evidence>
<keyword evidence="2" id="KW-1185">Reference proteome</keyword>
<gene>
    <name evidence="1" type="ORF">GFSPODELE1_LOCUS10991</name>
</gene>
<dbReference type="PANTHER" id="PTHR38886:SF1">
    <property type="entry name" value="NACHT-NTPASE AND P-LOOP NTPASES N-TERMINAL DOMAIN-CONTAINING PROTEIN"/>
    <property type="match status" value="1"/>
</dbReference>
<organism evidence="1 2">
    <name type="scientific">Somion occarium</name>
    <dbReference type="NCBI Taxonomy" id="3059160"/>
    <lineage>
        <taxon>Eukaryota</taxon>
        <taxon>Fungi</taxon>
        <taxon>Dikarya</taxon>
        <taxon>Basidiomycota</taxon>
        <taxon>Agaricomycotina</taxon>
        <taxon>Agaricomycetes</taxon>
        <taxon>Polyporales</taxon>
        <taxon>Cerrenaceae</taxon>
        <taxon>Somion</taxon>
    </lineage>
</organism>
<dbReference type="EMBL" id="OZ037952">
    <property type="protein sequence ID" value="CAL1716982.1"/>
    <property type="molecule type" value="Genomic_DNA"/>
</dbReference>
<accession>A0ABP1ECR3</accession>
<proteinExistence type="predicted"/>
<evidence type="ECO:0008006" key="3">
    <source>
        <dbReference type="Google" id="ProtNLM"/>
    </source>
</evidence>
<dbReference type="PANTHER" id="PTHR38886">
    <property type="entry name" value="SESA DOMAIN-CONTAINING PROTEIN"/>
    <property type="match status" value="1"/>
</dbReference>
<reference evidence="2" key="1">
    <citation type="submission" date="2024-04" db="EMBL/GenBank/DDBJ databases">
        <authorList>
            <person name="Shaw F."/>
            <person name="Minotto A."/>
        </authorList>
    </citation>
    <scope>NUCLEOTIDE SEQUENCE [LARGE SCALE GENOMIC DNA]</scope>
</reference>
<evidence type="ECO:0000313" key="2">
    <source>
        <dbReference type="Proteomes" id="UP001497453"/>
    </source>
</evidence>